<dbReference type="Proteomes" id="UP001177260">
    <property type="component" value="Unassembled WGS sequence"/>
</dbReference>
<sequence length="294" mass="32566">MACPSNVHVKLNDAVSIPILGYGTGTAWYKSAGDTAINRDLVESIKTAIRLGYRHLDGAEVYNTEAELGVAICESGVPREELFVTTKVSNNVTNIPGAIDQSLKNLQLDYVDLYLIHQPSFAQSDDDLQGAWAAMEEVQRSGKARAIGVSNYLRSHLEATLQTATIPPALNQIEFHPYLQHGDLLAFQQEKGIKTASYGPLTPATRAQGGPVDAAVSALAKKYYVSEGDVLLRWSIDRGDISVTTSSKESRLQEYLRVFTFRLTPEEVETISRLGKEKHYRAFWRNKFAEDDRS</sequence>
<organism evidence="1 2">
    <name type="scientific">Aspergillus melleus</name>
    <dbReference type="NCBI Taxonomy" id="138277"/>
    <lineage>
        <taxon>Eukaryota</taxon>
        <taxon>Fungi</taxon>
        <taxon>Dikarya</taxon>
        <taxon>Ascomycota</taxon>
        <taxon>Pezizomycotina</taxon>
        <taxon>Eurotiomycetes</taxon>
        <taxon>Eurotiomycetidae</taxon>
        <taxon>Eurotiales</taxon>
        <taxon>Aspergillaceae</taxon>
        <taxon>Aspergillus</taxon>
        <taxon>Aspergillus subgen. Circumdati</taxon>
    </lineage>
</organism>
<gene>
    <name evidence="1" type="ORF">N8T08_003333</name>
</gene>
<dbReference type="EMBL" id="JAOPJF010000019">
    <property type="protein sequence ID" value="KAK1146243.1"/>
    <property type="molecule type" value="Genomic_DNA"/>
</dbReference>
<evidence type="ECO:0000313" key="1">
    <source>
        <dbReference type="EMBL" id="KAK1146243.1"/>
    </source>
</evidence>
<protein>
    <submittedName>
        <fullName evidence="1">Uncharacterized protein</fullName>
    </submittedName>
</protein>
<name>A0ACC3B7R1_9EURO</name>
<reference evidence="1 2" key="1">
    <citation type="journal article" date="2023" name="ACS Omega">
        <title>Identification of the Neoaspergillic Acid Biosynthesis Gene Cluster by Establishing an In Vitro CRISPR-Ribonucleoprotein Genetic System in Aspergillus melleus.</title>
        <authorList>
            <person name="Yuan B."/>
            <person name="Grau M.F."/>
            <person name="Murata R.M."/>
            <person name="Torok T."/>
            <person name="Venkateswaran K."/>
            <person name="Stajich J.E."/>
            <person name="Wang C.C.C."/>
        </authorList>
    </citation>
    <scope>NUCLEOTIDE SEQUENCE [LARGE SCALE GENOMIC DNA]</scope>
    <source>
        <strain evidence="1 2">IMV 1140</strain>
    </source>
</reference>
<comment type="caution">
    <text evidence="1">The sequence shown here is derived from an EMBL/GenBank/DDBJ whole genome shotgun (WGS) entry which is preliminary data.</text>
</comment>
<keyword evidence="2" id="KW-1185">Reference proteome</keyword>
<proteinExistence type="predicted"/>
<accession>A0ACC3B7R1</accession>
<evidence type="ECO:0000313" key="2">
    <source>
        <dbReference type="Proteomes" id="UP001177260"/>
    </source>
</evidence>